<dbReference type="HOGENOM" id="CLU_045011_8_3_2"/>
<comment type="similarity">
    <text evidence="1">Belongs to the HAD-like hydrolase superfamily.</text>
</comment>
<reference evidence="3" key="1">
    <citation type="submission" date="2007-02" db="EMBL/GenBank/DDBJ databases">
        <title>Complete sequence of Pyrobaculum calidifontis JCM 11548.</title>
        <authorList>
            <consortium name="US DOE Joint Genome Institute"/>
            <person name="Copeland A."/>
            <person name="Lucas S."/>
            <person name="Lapidus A."/>
            <person name="Barry K."/>
            <person name="Glavina del Rio T."/>
            <person name="Dalin E."/>
            <person name="Tice H."/>
            <person name="Pitluck S."/>
            <person name="Chain P."/>
            <person name="Malfatti S."/>
            <person name="Shin M."/>
            <person name="Vergez L."/>
            <person name="Schmutz J."/>
            <person name="Larimer F."/>
            <person name="Land M."/>
            <person name="Hauser L."/>
            <person name="Kyrpides N."/>
            <person name="Mikhailova N."/>
            <person name="Cozen A.E."/>
            <person name="Fitz-Gibbon S.T."/>
            <person name="House C.H."/>
            <person name="Saltikov C."/>
            <person name="Lowe T.M."/>
            <person name="Richardson P."/>
        </authorList>
    </citation>
    <scope>NUCLEOTIDE SEQUENCE [LARGE SCALE GENOMIC DNA]</scope>
    <source>
        <strain evidence="3">JCM 11548</strain>
    </source>
</reference>
<evidence type="ECO:0000313" key="3">
    <source>
        <dbReference type="EMBL" id="ABO08578.1"/>
    </source>
</evidence>
<dbReference type="InterPro" id="IPR023214">
    <property type="entry name" value="HAD_sf"/>
</dbReference>
<protein>
    <submittedName>
        <fullName evidence="3">HAD-superfamily hydrolase, subfamily IA, variant 1</fullName>
    </submittedName>
</protein>
<gene>
    <name evidence="3" type="ordered locus">Pcal_1153</name>
</gene>
<evidence type="ECO:0000313" key="4">
    <source>
        <dbReference type="Proteomes" id="UP000001431"/>
    </source>
</evidence>
<proteinExistence type="inferred from homology"/>
<dbReference type="NCBIfam" id="TIGR01549">
    <property type="entry name" value="HAD-SF-IA-v1"/>
    <property type="match status" value="1"/>
</dbReference>
<sequence>MIKMITLDVWGTILPVEPALKTVVDVIYKSLGGRAPFQTLQALVNEERRKIKLARREKHEVVPPVYVLLDMQRQLRSRGINAAFDVYQVQEAIDQAVGSLEIAPEGDAVEAIKLAKDEGYKIGIISNVLFWRSRATKRLLESLGIAQLVDLQLYADDVGYVKPSVQIFEAARQILLGDVVPDVYLHIGDDMYEDFLGALMASYGAVLVDRHGVYVKKEFVESIPCRAYIVRSLKTLPLVLHAAESCVKEASL</sequence>
<dbReference type="PANTHER" id="PTHR43316">
    <property type="entry name" value="HYDROLASE, HALOACID DELAHOGENASE-RELATED"/>
    <property type="match status" value="1"/>
</dbReference>
<dbReference type="InterPro" id="IPR036412">
    <property type="entry name" value="HAD-like_sf"/>
</dbReference>
<evidence type="ECO:0000256" key="1">
    <source>
        <dbReference type="ARBA" id="ARBA00007958"/>
    </source>
</evidence>
<dbReference type="Proteomes" id="UP000001431">
    <property type="component" value="Chromosome"/>
</dbReference>
<name>A3MVB1_PYRCJ</name>
<dbReference type="eggNOG" id="arCOG02291">
    <property type="taxonomic scope" value="Archaea"/>
</dbReference>
<dbReference type="Pfam" id="PF00702">
    <property type="entry name" value="Hydrolase"/>
    <property type="match status" value="1"/>
</dbReference>
<dbReference type="RefSeq" id="WP_011849836.1">
    <property type="nucleotide sequence ID" value="NC_009073.1"/>
</dbReference>
<dbReference type="EMBL" id="CP000561">
    <property type="protein sequence ID" value="ABO08578.1"/>
    <property type="molecule type" value="Genomic_DNA"/>
</dbReference>
<dbReference type="SFLD" id="SFLDG01129">
    <property type="entry name" value="C1.5:_HAD__Beta-PGM__Phosphata"/>
    <property type="match status" value="1"/>
</dbReference>
<dbReference type="GeneID" id="4908805"/>
<dbReference type="Gene3D" id="1.10.150.400">
    <property type="match status" value="1"/>
</dbReference>
<dbReference type="STRING" id="410359.Pcal_1153"/>
<dbReference type="InterPro" id="IPR051540">
    <property type="entry name" value="S-2-haloacid_dehalogenase"/>
</dbReference>
<dbReference type="GO" id="GO:0016787">
    <property type="term" value="F:hydrolase activity"/>
    <property type="evidence" value="ECO:0007669"/>
    <property type="project" value="UniProtKB-KW"/>
</dbReference>
<keyword evidence="2 3" id="KW-0378">Hydrolase</keyword>
<dbReference type="PANTHER" id="PTHR43316:SF3">
    <property type="entry name" value="HALOACID DEHALOGENASE, TYPE II (AFU_ORTHOLOGUE AFUA_2G07750)-RELATED"/>
    <property type="match status" value="1"/>
</dbReference>
<dbReference type="Gene3D" id="3.40.50.1000">
    <property type="entry name" value="HAD superfamily/HAD-like"/>
    <property type="match status" value="1"/>
</dbReference>
<dbReference type="InterPro" id="IPR006439">
    <property type="entry name" value="HAD-SF_hydro_IA"/>
</dbReference>
<evidence type="ECO:0000256" key="2">
    <source>
        <dbReference type="ARBA" id="ARBA00022801"/>
    </source>
</evidence>
<dbReference type="SUPFAM" id="SSF56784">
    <property type="entry name" value="HAD-like"/>
    <property type="match status" value="1"/>
</dbReference>
<dbReference type="SFLD" id="SFLDS00003">
    <property type="entry name" value="Haloacid_Dehalogenase"/>
    <property type="match status" value="1"/>
</dbReference>
<dbReference type="OrthoDB" id="27736at2157"/>
<dbReference type="AlphaFoldDB" id="A3MVB1"/>
<dbReference type="KEGG" id="pcl:Pcal_1153"/>
<accession>A3MVB1</accession>
<organism evidence="3 4">
    <name type="scientific">Pyrobaculum calidifontis (strain DSM 21063 / JCM 11548 / VA1)</name>
    <dbReference type="NCBI Taxonomy" id="410359"/>
    <lineage>
        <taxon>Archaea</taxon>
        <taxon>Thermoproteota</taxon>
        <taxon>Thermoprotei</taxon>
        <taxon>Thermoproteales</taxon>
        <taxon>Thermoproteaceae</taxon>
        <taxon>Pyrobaculum</taxon>
    </lineage>
</organism>
<keyword evidence="4" id="KW-1185">Reference proteome</keyword>